<dbReference type="InParanoid" id="A0A1Y2AZT4"/>
<dbReference type="PROSITE" id="PS51257">
    <property type="entry name" value="PROKAR_LIPOPROTEIN"/>
    <property type="match status" value="1"/>
</dbReference>
<evidence type="ECO:0000256" key="1">
    <source>
        <dbReference type="SAM" id="SignalP"/>
    </source>
</evidence>
<proteinExistence type="predicted"/>
<reference evidence="3 4" key="1">
    <citation type="submission" date="2016-07" db="EMBL/GenBank/DDBJ databases">
        <title>Pervasive Adenine N6-methylation of Active Genes in Fungi.</title>
        <authorList>
            <consortium name="DOE Joint Genome Institute"/>
            <person name="Mondo S.J."/>
            <person name="Dannebaum R.O."/>
            <person name="Kuo R.C."/>
            <person name="Labutti K."/>
            <person name="Haridas S."/>
            <person name="Kuo A."/>
            <person name="Salamov A."/>
            <person name="Ahrendt S.R."/>
            <person name="Lipzen A."/>
            <person name="Sullivan W."/>
            <person name="Andreopoulos W.B."/>
            <person name="Clum A."/>
            <person name="Lindquist E."/>
            <person name="Daum C."/>
            <person name="Ramamoorthy G.K."/>
            <person name="Gryganskyi A."/>
            <person name="Culley D."/>
            <person name="Magnuson J.K."/>
            <person name="James T.Y."/>
            <person name="O'Malley M.A."/>
            <person name="Stajich J.E."/>
            <person name="Spatafora J.W."/>
            <person name="Visel A."/>
            <person name="Grigoriev I.V."/>
        </authorList>
    </citation>
    <scope>NUCLEOTIDE SEQUENCE [LARGE SCALE GENOMIC DNA]</scope>
    <source>
        <strain evidence="3 4">68-887.2</strain>
    </source>
</reference>
<keyword evidence="1" id="KW-0732">Signal</keyword>
<dbReference type="AlphaFoldDB" id="A0A1Y2AZT4"/>
<keyword evidence="4" id="KW-1185">Reference proteome</keyword>
<feature type="domain" description="Protein CPL1-like" evidence="2">
    <location>
        <begin position="241"/>
        <end position="301"/>
    </location>
</feature>
<accession>A0A1Y2AZT4</accession>
<evidence type="ECO:0000313" key="4">
    <source>
        <dbReference type="Proteomes" id="UP000193986"/>
    </source>
</evidence>
<dbReference type="InterPro" id="IPR048661">
    <property type="entry name" value="CPL1-like"/>
</dbReference>
<protein>
    <recommendedName>
        <fullName evidence="2">Protein CPL1-like domain-containing protein</fullName>
    </recommendedName>
</protein>
<feature type="chain" id="PRO_5012530856" description="Protein CPL1-like domain-containing protein" evidence="1">
    <location>
        <begin position="22"/>
        <end position="313"/>
    </location>
</feature>
<organism evidence="3 4">
    <name type="scientific">Naematelia encephala</name>
    <dbReference type="NCBI Taxonomy" id="71784"/>
    <lineage>
        <taxon>Eukaryota</taxon>
        <taxon>Fungi</taxon>
        <taxon>Dikarya</taxon>
        <taxon>Basidiomycota</taxon>
        <taxon>Agaricomycotina</taxon>
        <taxon>Tremellomycetes</taxon>
        <taxon>Tremellales</taxon>
        <taxon>Naemateliaceae</taxon>
        <taxon>Naematelia</taxon>
    </lineage>
</organism>
<dbReference type="Pfam" id="PF21671">
    <property type="entry name" value="CPL1-like"/>
    <property type="match status" value="1"/>
</dbReference>
<gene>
    <name evidence="3" type="ORF">BCR39DRAFT_536933</name>
</gene>
<dbReference type="Proteomes" id="UP000193986">
    <property type="component" value="Unassembled WGS sequence"/>
</dbReference>
<sequence>MSGKMFVLALTLASLSGQAVASALLGCAETSRLPETSRSVEMDASSGIVDCVVSIYLHREQPKRRDEDSLFQVACSGSRYSFWQQDEALCQCSNELGDNDIFIPSLSPIASCPTDSSAVTQLRTPFRLDKCYSTISPTRHAISPAVSSASECLSHCSTHAHASFVREGSDVACTCFDAATFGEPEVCGSEPSTVAVYRRGVSTHGRKKKAARPKTKNVKQAPMSVCEQGKNQCPGVAGGLQCLDWQNDVESCGGCTELTQATVSLYPAGVNCSLLPGVESGKVSCRSSKCFIEECRVGWTLIRGTCVKTLRRR</sequence>
<dbReference type="OrthoDB" id="2564135at2759"/>
<evidence type="ECO:0000259" key="2">
    <source>
        <dbReference type="Pfam" id="PF21671"/>
    </source>
</evidence>
<name>A0A1Y2AZT4_9TREE</name>
<feature type="signal peptide" evidence="1">
    <location>
        <begin position="1"/>
        <end position="21"/>
    </location>
</feature>
<comment type="caution">
    <text evidence="3">The sequence shown here is derived from an EMBL/GenBank/DDBJ whole genome shotgun (WGS) entry which is preliminary data.</text>
</comment>
<dbReference type="EMBL" id="MCFC01000036">
    <property type="protein sequence ID" value="ORY27747.1"/>
    <property type="molecule type" value="Genomic_DNA"/>
</dbReference>
<evidence type="ECO:0000313" key="3">
    <source>
        <dbReference type="EMBL" id="ORY27747.1"/>
    </source>
</evidence>